<dbReference type="InterPro" id="IPR041679">
    <property type="entry name" value="DNA2/NAM7-like_C"/>
</dbReference>
<evidence type="ECO:0000256" key="4">
    <source>
        <dbReference type="ARBA" id="ARBA00022840"/>
    </source>
</evidence>
<dbReference type="InterPro" id="IPR014017">
    <property type="entry name" value="DNA_helicase_UvrD-like_C"/>
</dbReference>
<organism evidence="8 9">
    <name type="scientific">Dioscorea zingiberensis</name>
    <dbReference type="NCBI Taxonomy" id="325984"/>
    <lineage>
        <taxon>Eukaryota</taxon>
        <taxon>Viridiplantae</taxon>
        <taxon>Streptophyta</taxon>
        <taxon>Embryophyta</taxon>
        <taxon>Tracheophyta</taxon>
        <taxon>Spermatophyta</taxon>
        <taxon>Magnoliopsida</taxon>
        <taxon>Liliopsida</taxon>
        <taxon>Dioscoreales</taxon>
        <taxon>Dioscoreaceae</taxon>
        <taxon>Dioscorea</taxon>
    </lineage>
</organism>
<dbReference type="InterPro" id="IPR027417">
    <property type="entry name" value="P-loop_NTPase"/>
</dbReference>
<dbReference type="EMBL" id="JAGGNH010000005">
    <property type="protein sequence ID" value="KAJ0971025.1"/>
    <property type="molecule type" value="Genomic_DNA"/>
</dbReference>
<dbReference type="Pfam" id="PF13086">
    <property type="entry name" value="AAA_11"/>
    <property type="match status" value="1"/>
</dbReference>
<evidence type="ECO:0000256" key="6">
    <source>
        <dbReference type="SAM" id="MobiDB-lite"/>
    </source>
</evidence>
<dbReference type="GO" id="GO:0016787">
    <property type="term" value="F:hydrolase activity"/>
    <property type="evidence" value="ECO:0007669"/>
    <property type="project" value="UniProtKB-UniRule"/>
</dbReference>
<feature type="region of interest" description="Disordered" evidence="6">
    <location>
        <begin position="2579"/>
        <end position="2636"/>
    </location>
</feature>
<dbReference type="GO" id="GO:0004386">
    <property type="term" value="F:helicase activity"/>
    <property type="evidence" value="ECO:0007669"/>
    <property type="project" value="UniProtKB-UniRule"/>
</dbReference>
<dbReference type="PANTHER" id="PTHR21529:SF4">
    <property type="entry name" value="TPR AND ANKYRIN REPEAT-CONTAINING PROTEIN 1"/>
    <property type="match status" value="1"/>
</dbReference>
<dbReference type="Gene3D" id="3.40.50.300">
    <property type="entry name" value="P-loop containing nucleotide triphosphate hydrolases"/>
    <property type="match status" value="4"/>
</dbReference>
<comment type="caution">
    <text evidence="8">The sequence shown here is derived from an EMBL/GenBank/DDBJ whole genome shotgun (WGS) entry which is preliminary data.</text>
</comment>
<dbReference type="PROSITE" id="PS51198">
    <property type="entry name" value="UVRD_HELICASE_ATP_BIND"/>
    <property type="match status" value="1"/>
</dbReference>
<evidence type="ECO:0000259" key="7">
    <source>
        <dbReference type="PROSITE" id="PS51198"/>
    </source>
</evidence>
<name>A0A9D5HC89_9LILI</name>
<dbReference type="Pfam" id="PF13361">
    <property type="entry name" value="UvrD_C"/>
    <property type="match status" value="1"/>
</dbReference>
<dbReference type="Pfam" id="PF13087">
    <property type="entry name" value="AAA_12"/>
    <property type="match status" value="1"/>
</dbReference>
<dbReference type="SUPFAM" id="SSF52540">
    <property type="entry name" value="P-loop containing nucleoside triphosphate hydrolases"/>
    <property type="match status" value="2"/>
</dbReference>
<keyword evidence="4 5" id="KW-0067">ATP-binding</keyword>
<proteinExistence type="predicted"/>
<dbReference type="InterPro" id="IPR045529">
    <property type="entry name" value="DUF6469"/>
</dbReference>
<feature type="domain" description="UvrD-like helicase ATP-binding" evidence="7">
    <location>
        <begin position="918"/>
        <end position="1314"/>
    </location>
</feature>
<reference evidence="8" key="1">
    <citation type="submission" date="2021-03" db="EMBL/GenBank/DDBJ databases">
        <authorList>
            <person name="Li Z."/>
            <person name="Yang C."/>
        </authorList>
    </citation>
    <scope>NUCLEOTIDE SEQUENCE</scope>
    <source>
        <strain evidence="8">Dzin_1.0</strain>
        <tissue evidence="8">Leaf</tissue>
    </source>
</reference>
<accession>A0A9D5HC89</accession>
<dbReference type="PANTHER" id="PTHR21529">
    <property type="entry name" value="MAMMARY TURMOR VIRUS RECEPTOR HOMOLOG 1, 2 MTVR1, 2"/>
    <property type="match status" value="1"/>
</dbReference>
<evidence type="ECO:0000313" key="8">
    <source>
        <dbReference type="EMBL" id="KAJ0971025.1"/>
    </source>
</evidence>
<evidence type="ECO:0000256" key="2">
    <source>
        <dbReference type="ARBA" id="ARBA00022801"/>
    </source>
</evidence>
<dbReference type="Pfam" id="PF20073">
    <property type="entry name" value="DUF6469"/>
    <property type="match status" value="1"/>
</dbReference>
<keyword evidence="9" id="KW-1185">Reference proteome</keyword>
<evidence type="ECO:0000313" key="9">
    <source>
        <dbReference type="Proteomes" id="UP001085076"/>
    </source>
</evidence>
<evidence type="ECO:0000256" key="3">
    <source>
        <dbReference type="ARBA" id="ARBA00022806"/>
    </source>
</evidence>
<keyword evidence="1 5" id="KW-0547">Nucleotide-binding</keyword>
<sequence>MTRPGDLVDLVFSWSLDDILNHDLYKDKVKKIPETFKSVNDYADSFVFPLMEEVRFELHSALKNIGKAPNSKIVSFEETSPYGLSIYDVDVHGWGNASANHSNQDYKPSPGEILIISNIRPETVDDLNQHGVQYIFASIIEIEYDSESTKRFKVRASKSIEFDDAMDKHSPFAVFLLNILPNSRIWKSLGSGYLMSGNLGIVKQVLSANAVSAEDCDLCISENVPEVRCNVNSELNESQVAAVVGSIKEMRCSHKCSVRLIWGPPGTGKTKTISELLWILLEMEHRVVTCSPTNTSIVEVTSRFLKLVKNRRQAGSMEVPSFCRLGDIVLFGNKDRLKIDDDLREIFLDDRVDRLAKCFAPISGWHNCITSMIDFLEKCVALYDIYIENEKSKEKVDDIVIIPLLKFTRERLDALASALETCIENLCIHMPQTFMSLQTTKRMMELFDVLHCFKLLVSEASLGDNEIREVFTELETGEMPTGLLSKNNSGTVLMEGNVPFQLRVARGQCLHLLKHLQETVSFPKIWQRKLIQNLCLENARIIFCTTSSSFLLHSHKMQPVDFLVIDEASQLRECESTIPLCLFGVKHAVLIGDDHQLPATVKSKVAERAGFGRSLFERLSLLGRPKHLLEIQYRMHPSISSFPNYQFYSGNILDGPNVKTKSFERRFLSEEMFGPYSFINISDGKEEHDDSGSIRNLVEVGIVVQIVQSLLKVLNSSKDKVSIGIVLFSDEFRKSFAKLKAVQIKVDLIHMLLRIANGWRPSREHLNATDSFKLSRVYQFKDLYLVWSVDVTKQEKYIQIVKIWNLLPKYEIPKFIKRLDNIFSTYTAEYIEHCRAKQVEGKLEVPRSWNIVQYITRYKKLCKVESFEGLSGEETDAANFLENSKVNESLLLMKFYSLSAGMVEHLLTADDGTEIEIPFELTDEEEEIIHFHYSSFILGRSGTGKTTILTMKLFQKEQQQLVSSHGVLSMNYDASSMPPKDIEENSRNFLRQIFVTVSPKLCSAVRNQIFRLKRYVSGGDFSSPIGITNMHNMHDIGESIAEFSEIPDSFHDLPQNHYPLIITFRKFLMMLDGTMMNSYFDRLIGIKKIPSFDGGIHKSLALEALIQSKEVNFEHFLVSYWPHFSNRLTKKLDPSTVFAEIISHIKGGCEGDCSHDVELRREDYVMLSDKRVSTLSVEQRERIFDIFLDYETKKRMNGEFDLSDLVMDLHHRILCHGYTGDKMDFIYIDEVQDLTMQQIALFKCISSNFGEGFVFAGDTAQTIAKGINFRFEDIRSLFYKEFRHEPVVSYQQSIKGRVNRISDKFQLNQNFRTHYGVLRLAQSVIDLLYEYFPLSVDKLSPETSLVYGEAPMLLHSGNDENAIMTIFGDGGKIGHGTSGFGAEQAILVRDESCKQQILKHVGKQALVLTIVECKGLEFQDVLLYRFFGTSPLKNQWRVIYGYMKEHTSIESSKLISFPSFDEAKHNILCSELKQLYVAITRTRQRLWICETTEEYCQPVFDYWKSLCLVQERSLDCSFAETMRSTSSPEEWKARGIKLFNERNFEMATMCFERAGDEYREKWAKAAGLCATADRVISVNYEMGQKALKSAAEIYEVIGKAELAASCFIKLNDFKTAGKIYLEKCGTSKLESAGDCFARAGCWLLAAETYAKANCLSKCLSSCTTGGDFHFGLTVLDQWRASSSSDDQKHQEIEETRITYLKHCAQHYYNAGNINQMMAFIRALHSMDLIRPFLKSLNLLDELLILEVESKNYLQAAGIARDKGNVLLEAEMLEKAGHCEKSCYKIICYVIVKSLWSSGTNGWPFRDFSGKDDLLMQAKSLAKKVSCSLYDRICLEAEMLSKRATSLLDLSELLNASRKLQNVRLEIFSIRMILDMHLQSDPSEFFPESEMVFCENHVDMMMSQNNLCVHTLVHFWNLWKDKMSSVLSYVHSLGHEESKLSVYEEFCLMYFGVWKDKEDTYVMMDAEASWIKCKKVPVLKNKYLVWMNANCFRSSAQGILNKELVFVGLEVLDKLKSLHTFCSKKYFPTVSRWLICLSLYETSKHLKEMEFLRQDQHVRKTQEAISFCKRTLFDDAFPVEWRNDSSKCIVDVHGNSTAREIIELIVDDNLKPRNGRLTHGQIGRVAMLLLLIGRVPDGFFEKTDSYLSKMKAWKDFFKTAQKYFTDSSSGKNSFVPEFQKALSSTFEVNWRNELDYMSPNCFIYLLENLLLMVSCSNNSASAFFTTKSSLCQFISCQSFESLQVAHSTDALFNNSVALGFISNVTTRLLERKQELRYWMIKSSINSLHFKSLVLRLVNILILVFLNDGSDMSLLVNYLQEENIISELPSAFTQRLLILGSGHEHDGYYFCRHFLDAMDATGNPLVVICSSSSCLNFSEWKAIIIDSEKIKSRDDVLATLFPKIQEKEKKHGLAQEIGEGLPNETYLGSNDHVDGNSGSLLSSSSSLLDEPHIHDGEHRMDKKDFREQYNSFWEMLEGLLLSEKSKSGSIAKSHGYNAEDVKGLMNQEDLSDSFGDVLGAMVHRLQLLNEALAHPSEKDVANHTTDEELVDLCIKLQETKLKLQPLMDRLFSFSCSNISESPQYGDQNNSEDKPHNIKTAADQSAVSESIAKAVGTDSQKGKEKHNKKSRKKGRAKKR</sequence>
<feature type="binding site" evidence="5">
    <location>
        <begin position="939"/>
        <end position="946"/>
    </location>
    <ligand>
        <name>ATP</name>
        <dbReference type="ChEBI" id="CHEBI:30616"/>
    </ligand>
</feature>
<keyword evidence="3 5" id="KW-0347">Helicase</keyword>
<dbReference type="Proteomes" id="UP001085076">
    <property type="component" value="Miscellaneous, Linkage group lg05"/>
</dbReference>
<dbReference type="GO" id="GO:0005524">
    <property type="term" value="F:ATP binding"/>
    <property type="evidence" value="ECO:0007669"/>
    <property type="project" value="UniProtKB-UniRule"/>
</dbReference>
<dbReference type="InterPro" id="IPR047187">
    <property type="entry name" value="SF1_C_Upf1"/>
</dbReference>
<dbReference type="InterPro" id="IPR041677">
    <property type="entry name" value="DNA2/NAM7_AAA_11"/>
</dbReference>
<reference evidence="8" key="2">
    <citation type="journal article" date="2022" name="Hortic Res">
        <title>The genome of Dioscorea zingiberensis sheds light on the biosynthesis, origin and evolution of the medicinally important diosgenin saponins.</title>
        <authorList>
            <person name="Li Y."/>
            <person name="Tan C."/>
            <person name="Li Z."/>
            <person name="Guo J."/>
            <person name="Li S."/>
            <person name="Chen X."/>
            <person name="Wang C."/>
            <person name="Dai X."/>
            <person name="Yang H."/>
            <person name="Song W."/>
            <person name="Hou L."/>
            <person name="Xu J."/>
            <person name="Tong Z."/>
            <person name="Xu A."/>
            <person name="Yuan X."/>
            <person name="Wang W."/>
            <person name="Yang Q."/>
            <person name="Chen L."/>
            <person name="Sun Z."/>
            <person name="Wang K."/>
            <person name="Pan B."/>
            <person name="Chen J."/>
            <person name="Bao Y."/>
            <person name="Liu F."/>
            <person name="Qi X."/>
            <person name="Gang D.R."/>
            <person name="Wen J."/>
            <person name="Li J."/>
        </authorList>
    </citation>
    <scope>NUCLEOTIDE SEQUENCE</scope>
    <source>
        <strain evidence="8">Dzin_1.0</strain>
    </source>
</reference>
<dbReference type="CDD" id="cd18808">
    <property type="entry name" value="SF1_C_Upf1"/>
    <property type="match status" value="1"/>
</dbReference>
<evidence type="ECO:0000256" key="1">
    <source>
        <dbReference type="ARBA" id="ARBA00022741"/>
    </source>
</evidence>
<keyword evidence="2 5" id="KW-0378">Hydrolase</keyword>
<evidence type="ECO:0000256" key="5">
    <source>
        <dbReference type="PROSITE-ProRule" id="PRU00560"/>
    </source>
</evidence>
<gene>
    <name evidence="8" type="ORF">J5N97_018984</name>
</gene>
<dbReference type="InterPro" id="IPR014016">
    <property type="entry name" value="UvrD-like_ATP-bd"/>
</dbReference>
<dbReference type="Pfam" id="PF00580">
    <property type="entry name" value="UvrD-helicase"/>
    <property type="match status" value="1"/>
</dbReference>
<dbReference type="InterPro" id="IPR039904">
    <property type="entry name" value="TRANK1"/>
</dbReference>
<protein>
    <recommendedName>
        <fullName evidence="7">UvrD-like helicase ATP-binding domain-containing protein</fullName>
    </recommendedName>
</protein>
<dbReference type="OrthoDB" id="3156807at2759"/>
<feature type="compositionally biased region" description="Basic residues" evidence="6">
    <location>
        <begin position="2620"/>
        <end position="2636"/>
    </location>
</feature>